<feature type="transmembrane region" description="Helical" evidence="2">
    <location>
        <begin position="228"/>
        <end position="246"/>
    </location>
</feature>
<feature type="compositionally biased region" description="Low complexity" evidence="1">
    <location>
        <begin position="8"/>
        <end position="53"/>
    </location>
</feature>
<proteinExistence type="predicted"/>
<feature type="region of interest" description="Disordered" evidence="1">
    <location>
        <begin position="1"/>
        <end position="53"/>
    </location>
</feature>
<gene>
    <name evidence="3" type="ORF">DWB68_07475</name>
</gene>
<feature type="transmembrane region" description="Helical" evidence="2">
    <location>
        <begin position="124"/>
        <end position="146"/>
    </location>
</feature>
<dbReference type="RefSeq" id="WP_119424517.1">
    <property type="nucleotide sequence ID" value="NZ_QQXK01000012.1"/>
</dbReference>
<keyword evidence="2" id="KW-0472">Membrane</keyword>
<evidence type="ECO:0008006" key="5">
    <source>
        <dbReference type="Google" id="ProtNLM"/>
    </source>
</evidence>
<accession>A0A399JA23</accession>
<reference evidence="3 4" key="1">
    <citation type="submission" date="2018-07" db="EMBL/GenBank/DDBJ databases">
        <title>Arthrobacter sp. nov., isolated from raw cow's milk with high bacterial count.</title>
        <authorList>
            <person name="Hahne J."/>
            <person name="Isele D."/>
            <person name="Lipski A."/>
        </authorList>
    </citation>
    <scope>NUCLEOTIDE SEQUENCE [LARGE SCALE GENOMIC DNA]</scope>
    <source>
        <strain evidence="3 4">JZ R-35</strain>
    </source>
</reference>
<feature type="transmembrane region" description="Helical" evidence="2">
    <location>
        <begin position="266"/>
        <end position="287"/>
    </location>
</feature>
<feature type="transmembrane region" description="Helical" evidence="2">
    <location>
        <begin position="158"/>
        <end position="177"/>
    </location>
</feature>
<feature type="transmembrane region" description="Helical" evidence="2">
    <location>
        <begin position="444"/>
        <end position="465"/>
    </location>
</feature>
<dbReference type="AlphaFoldDB" id="A0A399JA23"/>
<keyword evidence="2" id="KW-0812">Transmembrane</keyword>
<comment type="caution">
    <text evidence="3">The sequence shown here is derived from an EMBL/GenBank/DDBJ whole genome shotgun (WGS) entry which is preliminary data.</text>
</comment>
<evidence type="ECO:0000256" key="2">
    <source>
        <dbReference type="SAM" id="Phobius"/>
    </source>
</evidence>
<evidence type="ECO:0000313" key="3">
    <source>
        <dbReference type="EMBL" id="RII42388.1"/>
    </source>
</evidence>
<organism evidence="3 4">
    <name type="scientific">Galactobacter valiniphilus</name>
    <dbReference type="NCBI Taxonomy" id="2676122"/>
    <lineage>
        <taxon>Bacteria</taxon>
        <taxon>Bacillati</taxon>
        <taxon>Actinomycetota</taxon>
        <taxon>Actinomycetes</taxon>
        <taxon>Micrococcales</taxon>
        <taxon>Micrococcaceae</taxon>
        <taxon>Galactobacter</taxon>
    </lineage>
</organism>
<feature type="transmembrane region" description="Helical" evidence="2">
    <location>
        <begin position="63"/>
        <end position="83"/>
    </location>
</feature>
<evidence type="ECO:0000256" key="1">
    <source>
        <dbReference type="SAM" id="MobiDB-lite"/>
    </source>
</evidence>
<keyword evidence="4" id="KW-1185">Reference proteome</keyword>
<dbReference type="EMBL" id="QQXK01000012">
    <property type="protein sequence ID" value="RII42388.1"/>
    <property type="molecule type" value="Genomic_DNA"/>
</dbReference>
<feature type="transmembrane region" description="Helical" evidence="2">
    <location>
        <begin position="500"/>
        <end position="522"/>
    </location>
</feature>
<name>A0A399JA23_9MICC</name>
<feature type="transmembrane region" description="Helical" evidence="2">
    <location>
        <begin position="472"/>
        <end position="494"/>
    </location>
</feature>
<dbReference type="Proteomes" id="UP000265419">
    <property type="component" value="Unassembled WGS sequence"/>
</dbReference>
<sequence>MSAEPRVGAHPTAPEAAAEPAAGPEPATATPTATAGASGGRNARGAGDGAPPRAVGPWAATGWRWGAVLAALQLPLLAFLWAANAPGRANNDIRNQADQALGTIPFSDWHPPVMSALWEALLRLTGQISSLLAVQLLGLLCCGWLLARLIARYTGRRWLSLAGVLFPLAPAVLSQAGILFKDTQMGVALLLALLLLERVDGLRPRSWWWLLPALTALGYGAMVRRNALVAALPFIAFVAWQAWRALRARREARGLPPRPRRRLSAALALGLATLVGTGVFAGATLAADKVIVKLKDVQRTGQSNQIMLDDVIFTVPADELRASDLSPAFKEHLLSAQALCAKKGVIWDAYWKCYGRGVDGKYYAPIADGPELKRYWLATIPQHPARYLEYRFATYGLYLGRADLVWWDTGWRKDAAPVGLGNAAGPADDLSRWWVLEVWQKHLGWIYLPWFWLAAGAAALVAARWAGRARALVLVAASSALLYQLAYFPVIPAAHFRYTWWPAVALTAAWTVLAAVWIGALADRRAAAGRRG</sequence>
<protein>
    <recommendedName>
        <fullName evidence="5">Glycosyltransferase RgtA/B/C/D-like domain-containing protein</fullName>
    </recommendedName>
</protein>
<keyword evidence="2" id="KW-1133">Transmembrane helix</keyword>
<evidence type="ECO:0000313" key="4">
    <source>
        <dbReference type="Proteomes" id="UP000265419"/>
    </source>
</evidence>